<feature type="transmembrane region" description="Helical" evidence="1">
    <location>
        <begin position="176"/>
        <end position="193"/>
    </location>
</feature>
<feature type="domain" description="VTT" evidence="2">
    <location>
        <begin position="57"/>
        <end position="158"/>
    </location>
</feature>
<dbReference type="RefSeq" id="WP_173919618.1">
    <property type="nucleotide sequence ID" value="NZ_CADCXY010000001.1"/>
</dbReference>
<feature type="transmembrane region" description="Helical" evidence="1">
    <location>
        <begin position="136"/>
        <end position="161"/>
    </location>
</feature>
<dbReference type="EMBL" id="CADCXY010000001">
    <property type="protein sequence ID" value="CAB0150034.1"/>
    <property type="molecule type" value="Genomic_DNA"/>
</dbReference>
<keyword evidence="1" id="KW-0812">Transmembrane</keyword>
<evidence type="ECO:0000313" key="3">
    <source>
        <dbReference type="EMBL" id="CAB0150034.1"/>
    </source>
</evidence>
<protein>
    <recommendedName>
        <fullName evidence="2">VTT domain-containing protein</fullName>
    </recommendedName>
</protein>
<dbReference type="PANTHER" id="PTHR42709:SF11">
    <property type="entry name" value="DEDA FAMILY PROTEIN"/>
    <property type="match status" value="1"/>
</dbReference>
<evidence type="ECO:0000313" key="4">
    <source>
        <dbReference type="Proteomes" id="UP000481517"/>
    </source>
</evidence>
<accession>A0A6S6WTM8</accession>
<feature type="transmembrane region" description="Helical" evidence="1">
    <location>
        <begin position="108"/>
        <end position="129"/>
    </location>
</feature>
<sequence>MPKDSRADRWLARLLDSKSLLWMVFVLSFLESILLPVPLELVLIPLLLHRRERWFAIATATLAGCLVGATLGYFVGVYFFETAGQWLLQWTGFSAEFASFQETFNEQAFATLMLVGITPIPFQVGMLTAGSTGYPYVLFLLASLLARGLRYYGLALLVYWLGERVLNWWQQHSKSLGWGVLIAGIAIYLVIISL</sequence>
<dbReference type="InterPro" id="IPR051311">
    <property type="entry name" value="DedA_domain"/>
</dbReference>
<dbReference type="Proteomes" id="UP000481517">
    <property type="component" value="Unassembled WGS sequence"/>
</dbReference>
<evidence type="ECO:0000259" key="2">
    <source>
        <dbReference type="Pfam" id="PF09335"/>
    </source>
</evidence>
<proteinExistence type="predicted"/>
<dbReference type="InterPro" id="IPR032816">
    <property type="entry name" value="VTT_dom"/>
</dbReference>
<evidence type="ECO:0000256" key="1">
    <source>
        <dbReference type="SAM" id="Phobius"/>
    </source>
</evidence>
<dbReference type="PANTHER" id="PTHR42709">
    <property type="entry name" value="ALKALINE PHOSPHATASE LIKE PROTEIN"/>
    <property type="match status" value="1"/>
</dbReference>
<reference evidence="3 4" key="1">
    <citation type="submission" date="2020-02" db="EMBL/GenBank/DDBJ databases">
        <authorList>
            <person name="Rodrigo-Torres L."/>
            <person name="Arahal R. D."/>
            <person name="Lucena T."/>
        </authorList>
    </citation>
    <scope>NUCLEOTIDE SEQUENCE [LARGE SCALE GENOMIC DNA]</scope>
    <source>
        <strain evidence="3 4">CECT 9734</strain>
    </source>
</reference>
<dbReference type="AlphaFoldDB" id="A0A6S6WTM8"/>
<keyword evidence="1" id="KW-1133">Transmembrane helix</keyword>
<dbReference type="GO" id="GO:0005886">
    <property type="term" value="C:plasma membrane"/>
    <property type="evidence" value="ECO:0007669"/>
    <property type="project" value="TreeGrafter"/>
</dbReference>
<organism evidence="3 4">
    <name type="scientific">Pseudidiomarina piscicola</name>
    <dbReference type="NCBI Taxonomy" id="2614830"/>
    <lineage>
        <taxon>Bacteria</taxon>
        <taxon>Pseudomonadati</taxon>
        <taxon>Pseudomonadota</taxon>
        <taxon>Gammaproteobacteria</taxon>
        <taxon>Alteromonadales</taxon>
        <taxon>Idiomarinaceae</taxon>
        <taxon>Pseudidiomarina</taxon>
    </lineage>
</organism>
<dbReference type="Pfam" id="PF09335">
    <property type="entry name" value="VTT_dom"/>
    <property type="match status" value="1"/>
</dbReference>
<keyword evidence="4" id="KW-1185">Reference proteome</keyword>
<feature type="transmembrane region" description="Helical" evidence="1">
    <location>
        <begin position="55"/>
        <end position="80"/>
    </location>
</feature>
<gene>
    <name evidence="3" type="ORF">PSI9734_00606</name>
</gene>
<feature type="transmembrane region" description="Helical" evidence="1">
    <location>
        <begin position="20"/>
        <end position="48"/>
    </location>
</feature>
<keyword evidence="1" id="KW-0472">Membrane</keyword>
<name>A0A6S6WTM8_9GAMM</name>